<proteinExistence type="predicted"/>
<organism evidence="2 3">
    <name type="scientific">Sorlinia euscelidii</name>
    <dbReference type="NCBI Taxonomy" id="3081148"/>
    <lineage>
        <taxon>Bacteria</taxon>
        <taxon>Pseudomonadati</taxon>
        <taxon>Pseudomonadota</taxon>
        <taxon>Alphaproteobacteria</taxon>
        <taxon>Acetobacterales</taxon>
        <taxon>Acetobacteraceae</taxon>
        <taxon>Sorlinia</taxon>
    </lineage>
</organism>
<keyword evidence="1" id="KW-0732">Signal</keyword>
<dbReference type="Proteomes" id="UP001312908">
    <property type="component" value="Unassembled WGS sequence"/>
</dbReference>
<dbReference type="EMBL" id="JAWJZY010000003">
    <property type="protein sequence ID" value="MEE8659047.1"/>
    <property type="molecule type" value="Genomic_DNA"/>
</dbReference>
<protein>
    <submittedName>
        <fullName evidence="2">Uncharacterized protein</fullName>
    </submittedName>
</protein>
<dbReference type="RefSeq" id="WP_394819911.1">
    <property type="nucleotide sequence ID" value="NZ_JAWJZY010000003.1"/>
</dbReference>
<dbReference type="Gene3D" id="3.90.210.10">
    <property type="entry name" value="Heat-Labile Enterotoxin, subunit A"/>
    <property type="match status" value="1"/>
</dbReference>
<feature type="signal peptide" evidence="1">
    <location>
        <begin position="1"/>
        <end position="21"/>
    </location>
</feature>
<reference evidence="2 3" key="1">
    <citation type="submission" date="2023-10" db="EMBL/GenBank/DDBJ databases">
        <title>Sorlinia euscelidii gen. nov., sp. nov., an acetic acid bacteria isolated from the gut of Euscelidius variegatus emitter.</title>
        <authorList>
            <person name="Michoud G."/>
            <person name="Marasco R."/>
            <person name="Seferji K."/>
            <person name="Gonella E."/>
            <person name="Garuglieri E."/>
            <person name="Alma A."/>
            <person name="Mapelli F."/>
            <person name="Borin S."/>
            <person name="Daffonchio D."/>
            <person name="Crotti E."/>
        </authorList>
    </citation>
    <scope>NUCLEOTIDE SEQUENCE [LARGE SCALE GENOMIC DNA]</scope>
    <source>
        <strain evidence="2 3">EV16P</strain>
    </source>
</reference>
<name>A0ABU7U2H4_9PROT</name>
<sequence length="280" mass="30798">MKFLATTLFIASSIFSTASYAVSPPDKVYTFSFQPPAEVIDQGRGISLPDERMQYWAAAGWQFGTNQHYISLMGEMDRLTGILSQIAEHFHFDPLYVYEVRPTENVYSVEESLQFAMSVLPAGEARTQMRTAWLSSRTWTSSMWASTRMIPVEQIIGVRELRLVNGRFVPGDLTRNPNYMFDEPQVNPNPLPIRNATVEAAAVAEDPEGAGFIPGPIASMVCNAKPQRLGASQTDSCPLQVNKLSFDALYGKTVAKLIAAGILMGSTSGQLLVVPGHDEL</sequence>
<evidence type="ECO:0000313" key="2">
    <source>
        <dbReference type="EMBL" id="MEE8659047.1"/>
    </source>
</evidence>
<evidence type="ECO:0000313" key="3">
    <source>
        <dbReference type="Proteomes" id="UP001312908"/>
    </source>
</evidence>
<keyword evidence="3" id="KW-1185">Reference proteome</keyword>
<gene>
    <name evidence="2" type="ORF">DOFOFD_08485</name>
</gene>
<evidence type="ECO:0000256" key="1">
    <source>
        <dbReference type="SAM" id="SignalP"/>
    </source>
</evidence>
<comment type="caution">
    <text evidence="2">The sequence shown here is derived from an EMBL/GenBank/DDBJ whole genome shotgun (WGS) entry which is preliminary data.</text>
</comment>
<feature type="chain" id="PRO_5046591437" evidence="1">
    <location>
        <begin position="22"/>
        <end position="280"/>
    </location>
</feature>
<dbReference type="SUPFAM" id="SSF56399">
    <property type="entry name" value="ADP-ribosylation"/>
    <property type="match status" value="1"/>
</dbReference>
<accession>A0ABU7U2H4</accession>